<organism evidence="1 2">
    <name type="scientific">Tranquillimonas alkanivorans</name>
    <dbReference type="NCBI Taxonomy" id="441119"/>
    <lineage>
        <taxon>Bacteria</taxon>
        <taxon>Pseudomonadati</taxon>
        <taxon>Pseudomonadota</taxon>
        <taxon>Alphaproteobacteria</taxon>
        <taxon>Rhodobacterales</taxon>
        <taxon>Roseobacteraceae</taxon>
        <taxon>Tranquillimonas</taxon>
    </lineage>
</organism>
<reference evidence="1 2" key="1">
    <citation type="submission" date="2016-10" db="EMBL/GenBank/DDBJ databases">
        <authorList>
            <person name="de Groot N.N."/>
        </authorList>
    </citation>
    <scope>NUCLEOTIDE SEQUENCE [LARGE SCALE GENOMIC DNA]</scope>
    <source>
        <strain evidence="1 2">DSM 19547</strain>
    </source>
</reference>
<proteinExistence type="predicted"/>
<dbReference type="OrthoDB" id="9135824at2"/>
<accession>A0A1I5W2A8</accession>
<keyword evidence="2" id="KW-1185">Reference proteome</keyword>
<dbReference type="AlphaFoldDB" id="A0A1I5W2A8"/>
<dbReference type="Proteomes" id="UP000199356">
    <property type="component" value="Unassembled WGS sequence"/>
</dbReference>
<sequence>MPGCECEKNQQSAHSPGLVLDEEEIIYCLIHPDLFDAASGELKNKAFSKSILKKSELSVVRKPYSSEADTKANVVDPQVQRNPSRRFCGALTAPTKAIRALAGSSPQDVCVADDGLPGFPAHAHLGFSEEVAAQSKSVLEAVRSNLIDVFNAGGGPRDLKGVYS</sequence>
<dbReference type="STRING" id="441119.SAMN04488047_13911"/>
<dbReference type="RefSeq" id="WP_093425529.1">
    <property type="nucleotide sequence ID" value="NZ_FOXA01000039.1"/>
</dbReference>
<gene>
    <name evidence="1" type="ORF">SAMN04488047_13911</name>
</gene>
<dbReference type="EMBL" id="FOXA01000039">
    <property type="protein sequence ID" value="SFQ13904.1"/>
    <property type="molecule type" value="Genomic_DNA"/>
</dbReference>
<evidence type="ECO:0000313" key="2">
    <source>
        <dbReference type="Proteomes" id="UP000199356"/>
    </source>
</evidence>
<evidence type="ECO:0000313" key="1">
    <source>
        <dbReference type="EMBL" id="SFQ13904.1"/>
    </source>
</evidence>
<protein>
    <submittedName>
        <fullName evidence="1">Uncharacterized protein</fullName>
    </submittedName>
</protein>
<name>A0A1I5W2A8_9RHOB</name>